<organism evidence="9 10">
    <name type="scientific">Fulvivirga marina</name>
    <dbReference type="NCBI Taxonomy" id="2494733"/>
    <lineage>
        <taxon>Bacteria</taxon>
        <taxon>Pseudomonadati</taxon>
        <taxon>Bacteroidota</taxon>
        <taxon>Cytophagia</taxon>
        <taxon>Cytophagales</taxon>
        <taxon>Fulvivirgaceae</taxon>
        <taxon>Fulvivirga</taxon>
    </lineage>
</organism>
<evidence type="ECO:0000256" key="4">
    <source>
        <dbReference type="ARBA" id="ARBA00022679"/>
    </source>
</evidence>
<dbReference type="SMART" id="SM00086">
    <property type="entry name" value="PAC"/>
    <property type="match status" value="5"/>
</dbReference>
<feature type="domain" description="PAS" evidence="7">
    <location>
        <begin position="395"/>
        <end position="471"/>
    </location>
</feature>
<proteinExistence type="predicted"/>
<keyword evidence="5" id="KW-0418">Kinase</keyword>
<dbReference type="InterPro" id="IPR052162">
    <property type="entry name" value="Sensor_kinase/Photoreceptor"/>
</dbReference>
<dbReference type="CDD" id="cd00130">
    <property type="entry name" value="PAS"/>
    <property type="match status" value="5"/>
</dbReference>
<dbReference type="InterPro" id="IPR013655">
    <property type="entry name" value="PAS_fold_3"/>
</dbReference>
<evidence type="ECO:0000313" key="9">
    <source>
        <dbReference type="EMBL" id="MBL6445312.1"/>
    </source>
</evidence>
<dbReference type="Pfam" id="PF13426">
    <property type="entry name" value="PAS_9"/>
    <property type="match status" value="2"/>
</dbReference>
<dbReference type="RefSeq" id="WP_202854845.1">
    <property type="nucleotide sequence ID" value="NZ_JAEUGD010000004.1"/>
</dbReference>
<dbReference type="PROSITE" id="PS50109">
    <property type="entry name" value="HIS_KIN"/>
    <property type="match status" value="1"/>
</dbReference>
<dbReference type="PRINTS" id="PR00344">
    <property type="entry name" value="BCTRLSENSOR"/>
</dbReference>
<dbReference type="InterPro" id="IPR004358">
    <property type="entry name" value="Sig_transdc_His_kin-like_C"/>
</dbReference>
<dbReference type="SMART" id="SM00091">
    <property type="entry name" value="PAS"/>
    <property type="match status" value="7"/>
</dbReference>
<dbReference type="EC" id="2.7.13.3" evidence="2"/>
<dbReference type="Pfam" id="PF08447">
    <property type="entry name" value="PAS_3"/>
    <property type="match status" value="2"/>
</dbReference>
<reference evidence="9" key="1">
    <citation type="submission" date="2021-01" db="EMBL/GenBank/DDBJ databases">
        <title>Fulvivirga kasyanovii gen. nov., sp nov., a novel member of the phylum Bacteroidetes isolated from seawater in a mussel farm.</title>
        <authorList>
            <person name="Zhao L.-H."/>
            <person name="Wang Z.-J."/>
        </authorList>
    </citation>
    <scope>NUCLEOTIDE SEQUENCE</scope>
    <source>
        <strain evidence="9">29W222</strain>
    </source>
</reference>
<comment type="catalytic activity">
    <reaction evidence="1">
        <text>ATP + protein L-histidine = ADP + protein N-phospho-L-histidine.</text>
        <dbReference type="EC" id="2.7.13.3"/>
    </reaction>
</comment>
<evidence type="ECO:0000259" key="8">
    <source>
        <dbReference type="PROSITE" id="PS50113"/>
    </source>
</evidence>
<evidence type="ECO:0000256" key="3">
    <source>
        <dbReference type="ARBA" id="ARBA00022553"/>
    </source>
</evidence>
<evidence type="ECO:0000313" key="10">
    <source>
        <dbReference type="Proteomes" id="UP000614216"/>
    </source>
</evidence>
<dbReference type="Gene3D" id="1.10.287.130">
    <property type="match status" value="1"/>
</dbReference>
<comment type="caution">
    <text evidence="9">The sequence shown here is derived from an EMBL/GenBank/DDBJ whole genome shotgun (WGS) entry which is preliminary data.</text>
</comment>
<dbReference type="InterPro" id="IPR001610">
    <property type="entry name" value="PAC"/>
</dbReference>
<dbReference type="PANTHER" id="PTHR43304">
    <property type="entry name" value="PHYTOCHROME-LIKE PROTEIN CPH1"/>
    <property type="match status" value="1"/>
</dbReference>
<protein>
    <recommendedName>
        <fullName evidence="2">histidine kinase</fullName>
        <ecNumber evidence="2">2.7.13.3</ecNumber>
    </recommendedName>
</protein>
<evidence type="ECO:0000256" key="5">
    <source>
        <dbReference type="ARBA" id="ARBA00022777"/>
    </source>
</evidence>
<keyword evidence="4" id="KW-0808">Transferase</keyword>
<gene>
    <name evidence="9" type="ORF">JMN32_03265</name>
</gene>
<accession>A0A937FUR7</accession>
<feature type="domain" description="PAC" evidence="8">
    <location>
        <begin position="474"/>
        <end position="526"/>
    </location>
</feature>
<dbReference type="GO" id="GO:0000155">
    <property type="term" value="F:phosphorelay sensor kinase activity"/>
    <property type="evidence" value="ECO:0007669"/>
    <property type="project" value="InterPro"/>
</dbReference>
<evidence type="ECO:0000256" key="1">
    <source>
        <dbReference type="ARBA" id="ARBA00000085"/>
    </source>
</evidence>
<dbReference type="InterPro" id="IPR000014">
    <property type="entry name" value="PAS"/>
</dbReference>
<dbReference type="InterPro" id="IPR003661">
    <property type="entry name" value="HisK_dim/P_dom"/>
</dbReference>
<dbReference type="Pfam" id="PF08448">
    <property type="entry name" value="PAS_4"/>
    <property type="match status" value="2"/>
</dbReference>
<dbReference type="InterPro" id="IPR036890">
    <property type="entry name" value="HATPase_C_sf"/>
</dbReference>
<feature type="domain" description="PAC" evidence="8">
    <location>
        <begin position="602"/>
        <end position="654"/>
    </location>
</feature>
<dbReference type="PROSITE" id="PS50113">
    <property type="entry name" value="PAC"/>
    <property type="match status" value="3"/>
</dbReference>
<dbReference type="InterPro" id="IPR003594">
    <property type="entry name" value="HATPase_dom"/>
</dbReference>
<name>A0A937FUR7_9BACT</name>
<feature type="domain" description="PAS" evidence="7">
    <location>
        <begin position="139"/>
        <end position="210"/>
    </location>
</feature>
<dbReference type="InterPro" id="IPR035965">
    <property type="entry name" value="PAS-like_dom_sf"/>
</dbReference>
<sequence length="1132" mass="130058">MPTNKHLEKSNSLLLAARENGNLGLWNWDTNQDLLMLSTTFCDILEIPHSKLQKLEDLLDLLSHDDKESFRQVINDALKGNISFSYEAKITTAYEQSKFLTFSGDCLFDSNHKLVGISGVCFNSTGNKAKSIEEALSQNEEFTSKLLEHSPSALLIHTPDGIILYANQSTANLLQAPSQQDIIGQSIHTFTKKENHTTIRERIKSILKTGSAAPKFEQEFICFDGSILTGESVIVPFEWRGQTVVLAVVRDITEQTKYLKSLKSSEENLKELIKNTPLSLAMLDKDMNYVACSSKYLKDWWVKDEEMDMEKIIGLNHYELFEDVREDWKHLHKKCLAGETILKEDDFFIKADGKREWIRWQNTPWRDFDGTIKGVIIFTEFITKRKESEELIKENQAKLSTILENLPGMVYGCNNDPDWTMNFASNGSIELTGYTPEEFLREDDPISFKKITHPDDVDYVWRKIGEAIENQEIFEIQYRIFTKNGNIKFLFERGQGVFDKNGKMLSLEGIILDVSKQKAIEDRLRKSESNLVEAQRVANLGSWEWHADSKELSWSDEYYRICGLEPGKISPSFEHCIEMLHPADRKKAKEVFNQVLESKERCQLDARIIRKDNEIRYVTYRAELITDTKGEPIKMVGSLQDVTDKKKAELDLKESENRNRALLSALPDIIFILNVDGTYLHCQVPDRSILLLTPEELMGKNVKDLFAPEISSQFIRKFQTAHDTNTIQTVEYSLNISGEEMYFEARIVKYKSRQVLSVIRDITKTKKSELEAKESEKRFYKTFHISPVPITISHIETGELLEVNDKFLQLVNMPREEVIGASAIDLGFWAEDEDRTSFIAELGREGRVYGFDGRLRTKDNRIKDVILSAELINIDNKNCILLMIFDISERKQAENALINLTEELTASNHELRQFAYITSHNLRAPVVNIDTLLQFLDKQNLNNPVNTEVLEKIEISVDQLKSTLNDIIQLVAIKESRYEPDEKIFFEDIFEIVTKNLSSQIASSGAEFTFDFQEKYIMLKKPLLESIVQNLISNAIKYKSDKPLRIGVKTYTKGEYICMSVKDNGKGIDLSLHKDRLFGMYQRFHENIEGKGLGLYITKSQIESMGGKIEAESEPNIGSVFNVYFRVHKDQN</sequence>
<dbReference type="Gene3D" id="2.10.70.100">
    <property type="match status" value="1"/>
</dbReference>
<dbReference type="InterPro" id="IPR013656">
    <property type="entry name" value="PAS_4"/>
</dbReference>
<evidence type="ECO:0000256" key="2">
    <source>
        <dbReference type="ARBA" id="ARBA00012438"/>
    </source>
</evidence>
<feature type="domain" description="PAC" evidence="8">
    <location>
        <begin position="342"/>
        <end position="394"/>
    </location>
</feature>
<dbReference type="PROSITE" id="PS50112">
    <property type="entry name" value="PAS"/>
    <property type="match status" value="4"/>
</dbReference>
<dbReference type="InterPro" id="IPR036097">
    <property type="entry name" value="HisK_dim/P_sf"/>
</dbReference>
<dbReference type="Pfam" id="PF02518">
    <property type="entry name" value="HATPase_c"/>
    <property type="match status" value="1"/>
</dbReference>
<dbReference type="EMBL" id="JAEUGD010000004">
    <property type="protein sequence ID" value="MBL6445312.1"/>
    <property type="molecule type" value="Genomic_DNA"/>
</dbReference>
<feature type="domain" description="PAS" evidence="7">
    <location>
        <begin position="527"/>
        <end position="599"/>
    </location>
</feature>
<dbReference type="CDD" id="cd00082">
    <property type="entry name" value="HisKA"/>
    <property type="match status" value="1"/>
</dbReference>
<dbReference type="InterPro" id="IPR000700">
    <property type="entry name" value="PAS-assoc_C"/>
</dbReference>
<keyword evidence="10" id="KW-1185">Reference proteome</keyword>
<keyword evidence="3" id="KW-0597">Phosphoprotein</keyword>
<dbReference type="PANTHER" id="PTHR43304:SF1">
    <property type="entry name" value="PAC DOMAIN-CONTAINING PROTEIN"/>
    <property type="match status" value="1"/>
</dbReference>
<dbReference type="NCBIfam" id="TIGR00229">
    <property type="entry name" value="sensory_box"/>
    <property type="match status" value="6"/>
</dbReference>
<dbReference type="Proteomes" id="UP000614216">
    <property type="component" value="Unassembled WGS sequence"/>
</dbReference>
<dbReference type="CDD" id="cd00075">
    <property type="entry name" value="HATPase"/>
    <property type="match status" value="1"/>
</dbReference>
<dbReference type="AlphaFoldDB" id="A0A937FUR7"/>
<feature type="domain" description="PAS" evidence="7">
    <location>
        <begin position="655"/>
        <end position="725"/>
    </location>
</feature>
<dbReference type="SMART" id="SM00388">
    <property type="entry name" value="HisKA"/>
    <property type="match status" value="1"/>
</dbReference>
<dbReference type="SUPFAM" id="SSF55785">
    <property type="entry name" value="PYP-like sensor domain (PAS domain)"/>
    <property type="match status" value="7"/>
</dbReference>
<dbReference type="Gene3D" id="3.30.450.20">
    <property type="entry name" value="PAS domain"/>
    <property type="match status" value="7"/>
</dbReference>
<dbReference type="Gene3D" id="3.30.565.10">
    <property type="entry name" value="Histidine kinase-like ATPase, C-terminal domain"/>
    <property type="match status" value="1"/>
</dbReference>
<dbReference type="SUPFAM" id="SSF47384">
    <property type="entry name" value="Homodimeric domain of signal transducing histidine kinase"/>
    <property type="match status" value="1"/>
</dbReference>
<dbReference type="SUPFAM" id="SSF55874">
    <property type="entry name" value="ATPase domain of HSP90 chaperone/DNA topoisomerase II/histidine kinase"/>
    <property type="match status" value="1"/>
</dbReference>
<dbReference type="InterPro" id="IPR005467">
    <property type="entry name" value="His_kinase_dom"/>
</dbReference>
<evidence type="ECO:0000259" key="6">
    <source>
        <dbReference type="PROSITE" id="PS50109"/>
    </source>
</evidence>
<feature type="domain" description="Histidine kinase" evidence="6">
    <location>
        <begin position="917"/>
        <end position="1129"/>
    </location>
</feature>
<dbReference type="SMART" id="SM00387">
    <property type="entry name" value="HATPase_c"/>
    <property type="match status" value="1"/>
</dbReference>
<evidence type="ECO:0000259" key="7">
    <source>
        <dbReference type="PROSITE" id="PS50112"/>
    </source>
</evidence>